<dbReference type="GO" id="GO:0140616">
    <property type="term" value="F:iodotyrosine deiodinase activity"/>
    <property type="evidence" value="ECO:0007669"/>
    <property type="project" value="UniProtKB-EC"/>
</dbReference>
<comment type="catalytic activity">
    <reaction evidence="10">
        <text>L-tyrosine + chloride + NADP(+) = 3-chloro-L-tyrosine + NADPH</text>
        <dbReference type="Rhea" id="RHEA:70343"/>
        <dbReference type="ChEBI" id="CHEBI:17996"/>
        <dbReference type="ChEBI" id="CHEBI:57783"/>
        <dbReference type="ChEBI" id="CHEBI:58315"/>
        <dbReference type="ChEBI" id="CHEBI:58349"/>
        <dbReference type="ChEBI" id="CHEBI:189422"/>
    </reaction>
    <physiologicalReaction direction="right-to-left" evidence="10">
        <dbReference type="Rhea" id="RHEA:70345"/>
    </physiologicalReaction>
</comment>
<dbReference type="InterPro" id="IPR029479">
    <property type="entry name" value="Nitroreductase"/>
</dbReference>
<dbReference type="GO" id="GO:0042403">
    <property type="term" value="P:thyroid hormone metabolic process"/>
    <property type="evidence" value="ECO:0007669"/>
    <property type="project" value="Ensembl"/>
</dbReference>
<evidence type="ECO:0000256" key="7">
    <source>
        <dbReference type="ARBA" id="ARBA00033619"/>
    </source>
</evidence>
<name>A0A672V3N0_STRHB</name>
<dbReference type="FunFam" id="3.40.109.10:FF:000004">
    <property type="entry name" value="Iodotyrosine deiodinase 1"/>
    <property type="match status" value="1"/>
</dbReference>
<evidence type="ECO:0000256" key="6">
    <source>
        <dbReference type="ARBA" id="ARBA00023002"/>
    </source>
</evidence>
<keyword evidence="4" id="KW-0285">Flavoprotein</keyword>
<sequence>MVVSAKGIKQRSPEENKKISNHFYFLAELDKEWQGLEENVPHVPFSAEHYTEAEMIKRSKMFYELLNKRRSVRFLSDEPIPREVIDNVIRTAGTSPSGAHTEPWTFVVVQDPYLKHKIREIVEEEEEINYKKRMGDRWVNDLKRLRTNWIKEYLDTAPYLILIFKQVYGWLPNGKKKTHYYNEISVSIACGILLAALQNVGLYTVTSTPLNCGPQLRVLLQRPANEKLLLLLPVGYPKKDATVPALTRKPLEDIMVVM</sequence>
<proteinExistence type="inferred from homology"/>
<dbReference type="GO" id="GO:0006570">
    <property type="term" value="P:tyrosine metabolic process"/>
    <property type="evidence" value="ECO:0007669"/>
    <property type="project" value="Ensembl"/>
</dbReference>
<comment type="catalytic activity">
    <reaction evidence="8">
        <text>bromide + L-tyrosine + NADP(+) = 3-bromo-L-tyrosine + NADPH</text>
        <dbReference type="Rhea" id="RHEA:70347"/>
        <dbReference type="ChEBI" id="CHEBI:15858"/>
        <dbReference type="ChEBI" id="CHEBI:57783"/>
        <dbReference type="ChEBI" id="CHEBI:58315"/>
        <dbReference type="ChEBI" id="CHEBI:58349"/>
        <dbReference type="ChEBI" id="CHEBI:189423"/>
    </reaction>
    <physiologicalReaction direction="right-to-left" evidence="8">
        <dbReference type="Rhea" id="RHEA:70349"/>
    </physiologicalReaction>
</comment>
<dbReference type="PANTHER" id="PTHR23026">
    <property type="entry name" value="NADPH NITROREDUCTASE"/>
    <property type="match status" value="1"/>
</dbReference>
<dbReference type="GeneTree" id="ENSGT00390000004348"/>
<evidence type="ECO:0000256" key="2">
    <source>
        <dbReference type="ARBA" id="ARBA00007118"/>
    </source>
</evidence>
<dbReference type="GO" id="GO:0005654">
    <property type="term" value="C:nucleoplasm"/>
    <property type="evidence" value="ECO:0007669"/>
    <property type="project" value="Ensembl"/>
</dbReference>
<dbReference type="CDD" id="cd02144">
    <property type="entry name" value="iodotyrosine_dehalogenase"/>
    <property type="match status" value="1"/>
</dbReference>
<keyword evidence="13" id="KW-1185">Reference proteome</keyword>
<feature type="domain" description="Nitroreductase" evidence="11">
    <location>
        <begin position="67"/>
        <end position="236"/>
    </location>
</feature>
<comment type="catalytic activity">
    <reaction evidence="7">
        <text>iodide + L-tyrosine + NADP(+) = 3-iodo-L-tyrosine + NADPH</text>
        <dbReference type="Rhea" id="RHEA:27453"/>
        <dbReference type="ChEBI" id="CHEBI:16382"/>
        <dbReference type="ChEBI" id="CHEBI:57783"/>
        <dbReference type="ChEBI" id="CHEBI:58315"/>
        <dbReference type="ChEBI" id="CHEBI:58349"/>
        <dbReference type="ChEBI" id="CHEBI:59898"/>
    </reaction>
    <physiologicalReaction direction="right-to-left" evidence="7">
        <dbReference type="Rhea" id="RHEA:27455"/>
    </physiologicalReaction>
</comment>
<reference evidence="12 13" key="1">
    <citation type="submission" date="2019-11" db="EMBL/GenBank/DDBJ databases">
        <title>Strigops habroptila (kakapo) genome, bStrHab1, primary haplotype, v2.</title>
        <authorList>
            <person name="Jarvis E.D."/>
            <person name="Howard J."/>
            <person name="Rhie A."/>
            <person name="Phillippy A."/>
            <person name="Korlach J."/>
            <person name="Digby A."/>
            <person name="Iorns D."/>
            <person name="Eason D."/>
            <person name="Robertson B."/>
            <person name="Raemaekers T."/>
            <person name="Howe K."/>
            <person name="Lewin H."/>
            <person name="Damas J."/>
            <person name="Hastie A."/>
            <person name="Tracey A."/>
            <person name="Chow W."/>
            <person name="Fedrigo O."/>
        </authorList>
    </citation>
    <scope>NUCLEOTIDE SEQUENCE [LARGE SCALE GENOMIC DNA]</scope>
</reference>
<keyword evidence="5" id="KW-0288">FMN</keyword>
<evidence type="ECO:0000256" key="3">
    <source>
        <dbReference type="ARBA" id="ARBA00012348"/>
    </source>
</evidence>
<dbReference type="GO" id="GO:0005886">
    <property type="term" value="C:plasma membrane"/>
    <property type="evidence" value="ECO:0007669"/>
    <property type="project" value="Ensembl"/>
</dbReference>
<dbReference type="Proteomes" id="UP000472266">
    <property type="component" value="Chromosome 11"/>
</dbReference>
<comment type="similarity">
    <text evidence="2">Belongs to the nitroreductase family.</text>
</comment>
<dbReference type="Ensembl" id="ENSSHBT00005026160.1">
    <property type="protein sequence ID" value="ENSSHBP00005021943.1"/>
    <property type="gene ID" value="ENSSHBG00005018551.1"/>
</dbReference>
<dbReference type="EC" id="1.21.1.1" evidence="3"/>
<comment type="cofactor">
    <cofactor evidence="1">
        <name>FMN</name>
        <dbReference type="ChEBI" id="CHEBI:58210"/>
    </cofactor>
</comment>
<dbReference type="Pfam" id="PF00881">
    <property type="entry name" value="Nitroreductase"/>
    <property type="match status" value="1"/>
</dbReference>
<dbReference type="GO" id="GO:0010181">
    <property type="term" value="F:FMN binding"/>
    <property type="evidence" value="ECO:0007669"/>
    <property type="project" value="Ensembl"/>
</dbReference>
<comment type="catalytic activity">
    <reaction evidence="9">
        <text>3-iodo-L-tyrosine + iodide + NADP(+) = 3,5-diiodo-L-tyrosine + NADPH + H(+)</text>
        <dbReference type="Rhea" id="RHEA:27457"/>
        <dbReference type="ChEBI" id="CHEBI:15378"/>
        <dbReference type="ChEBI" id="CHEBI:16382"/>
        <dbReference type="ChEBI" id="CHEBI:57506"/>
        <dbReference type="ChEBI" id="CHEBI:57783"/>
        <dbReference type="ChEBI" id="CHEBI:58349"/>
        <dbReference type="ChEBI" id="CHEBI:59898"/>
    </reaction>
    <physiologicalReaction direction="right-to-left" evidence="9">
        <dbReference type="Rhea" id="RHEA:27459"/>
    </physiologicalReaction>
</comment>
<dbReference type="InterPro" id="IPR050627">
    <property type="entry name" value="Nitroreductase/BluB"/>
</dbReference>
<dbReference type="PANTHER" id="PTHR23026:SF90">
    <property type="entry name" value="IODOTYROSINE DEIODINASE 1"/>
    <property type="match status" value="1"/>
</dbReference>
<dbReference type="InterPro" id="IPR000415">
    <property type="entry name" value="Nitroreductase-like"/>
</dbReference>
<evidence type="ECO:0000256" key="1">
    <source>
        <dbReference type="ARBA" id="ARBA00001917"/>
    </source>
</evidence>
<evidence type="ECO:0000256" key="8">
    <source>
        <dbReference type="ARBA" id="ARBA00033666"/>
    </source>
</evidence>
<dbReference type="GO" id="GO:0030659">
    <property type="term" value="C:cytoplasmic vesicle membrane"/>
    <property type="evidence" value="ECO:0007669"/>
    <property type="project" value="Ensembl"/>
</dbReference>
<evidence type="ECO:0000313" key="13">
    <source>
        <dbReference type="Proteomes" id="UP000472266"/>
    </source>
</evidence>
<evidence type="ECO:0000256" key="10">
    <source>
        <dbReference type="ARBA" id="ARBA00048356"/>
    </source>
</evidence>
<dbReference type="InParanoid" id="A0A672V3N0"/>
<reference evidence="12" key="3">
    <citation type="submission" date="2025-09" db="UniProtKB">
        <authorList>
            <consortium name="Ensembl"/>
        </authorList>
    </citation>
    <scope>IDENTIFICATION</scope>
</reference>
<evidence type="ECO:0000256" key="4">
    <source>
        <dbReference type="ARBA" id="ARBA00022630"/>
    </source>
</evidence>
<keyword evidence="6" id="KW-0560">Oxidoreductase</keyword>
<evidence type="ECO:0000259" key="11">
    <source>
        <dbReference type="Pfam" id="PF00881"/>
    </source>
</evidence>
<evidence type="ECO:0000313" key="12">
    <source>
        <dbReference type="Ensembl" id="ENSSHBP00005021943.1"/>
    </source>
</evidence>
<dbReference type="SUPFAM" id="SSF55469">
    <property type="entry name" value="FMN-dependent nitroreductase-like"/>
    <property type="match status" value="1"/>
</dbReference>
<dbReference type="OMA" id="GANHQPW"/>
<dbReference type="AlphaFoldDB" id="A0A672V3N0"/>
<dbReference type="Gene3D" id="3.40.109.10">
    <property type="entry name" value="NADH Oxidase"/>
    <property type="match status" value="1"/>
</dbReference>
<protein>
    <recommendedName>
        <fullName evidence="3">iodotyrosine deiodinase</fullName>
        <ecNumber evidence="3">1.21.1.1</ecNumber>
    </recommendedName>
</protein>
<gene>
    <name evidence="12" type="primary">IYD</name>
</gene>
<accession>A0A672V3N0</accession>
<organism evidence="12 13">
    <name type="scientific">Strigops habroptila</name>
    <name type="common">Kakapo</name>
    <dbReference type="NCBI Taxonomy" id="2489341"/>
    <lineage>
        <taxon>Eukaryota</taxon>
        <taxon>Metazoa</taxon>
        <taxon>Chordata</taxon>
        <taxon>Craniata</taxon>
        <taxon>Vertebrata</taxon>
        <taxon>Euteleostomi</taxon>
        <taxon>Archelosauria</taxon>
        <taxon>Archosauria</taxon>
        <taxon>Dinosauria</taxon>
        <taxon>Saurischia</taxon>
        <taxon>Theropoda</taxon>
        <taxon>Coelurosauria</taxon>
        <taxon>Aves</taxon>
        <taxon>Neognathae</taxon>
        <taxon>Neoaves</taxon>
        <taxon>Telluraves</taxon>
        <taxon>Australaves</taxon>
        <taxon>Psittaciformes</taxon>
        <taxon>Psittacidae</taxon>
        <taxon>Strigops</taxon>
    </lineage>
</organism>
<evidence type="ECO:0000256" key="5">
    <source>
        <dbReference type="ARBA" id="ARBA00022643"/>
    </source>
</evidence>
<reference evidence="12" key="2">
    <citation type="submission" date="2025-08" db="UniProtKB">
        <authorList>
            <consortium name="Ensembl"/>
        </authorList>
    </citation>
    <scope>IDENTIFICATION</scope>
</reference>
<evidence type="ECO:0000256" key="9">
    <source>
        <dbReference type="ARBA" id="ARBA00047519"/>
    </source>
</evidence>